<dbReference type="EMBL" id="ABCS01000002">
    <property type="protein sequence ID" value="EDM81698.1"/>
    <property type="molecule type" value="Genomic_DNA"/>
</dbReference>
<dbReference type="GO" id="GO:1900376">
    <property type="term" value="P:regulation of secondary metabolite biosynthetic process"/>
    <property type="evidence" value="ECO:0007669"/>
    <property type="project" value="TreeGrafter"/>
</dbReference>
<comment type="similarity">
    <text evidence="1">Belongs to the Fur family.</text>
</comment>
<evidence type="ECO:0000256" key="6">
    <source>
        <dbReference type="ARBA" id="ARBA00023163"/>
    </source>
</evidence>
<dbReference type="eggNOG" id="COG0735">
    <property type="taxonomic scope" value="Bacteria"/>
</dbReference>
<dbReference type="AlphaFoldDB" id="A6FXW0"/>
<dbReference type="OrthoDB" id="8659436at2"/>
<dbReference type="GO" id="GO:0045892">
    <property type="term" value="P:negative regulation of DNA-templated transcription"/>
    <property type="evidence" value="ECO:0007669"/>
    <property type="project" value="TreeGrafter"/>
</dbReference>
<dbReference type="Gene3D" id="3.30.1490.190">
    <property type="match status" value="1"/>
</dbReference>
<dbReference type="GO" id="GO:0008270">
    <property type="term" value="F:zinc ion binding"/>
    <property type="evidence" value="ECO:0007669"/>
    <property type="project" value="TreeGrafter"/>
</dbReference>
<evidence type="ECO:0000256" key="4">
    <source>
        <dbReference type="ARBA" id="ARBA00023015"/>
    </source>
</evidence>
<evidence type="ECO:0000313" key="9">
    <source>
        <dbReference type="Proteomes" id="UP000005801"/>
    </source>
</evidence>
<dbReference type="GO" id="GO:0003700">
    <property type="term" value="F:DNA-binding transcription factor activity"/>
    <property type="evidence" value="ECO:0007669"/>
    <property type="project" value="InterPro"/>
</dbReference>
<comment type="caution">
    <text evidence="8">The sequence shown here is derived from an EMBL/GenBank/DDBJ whole genome shotgun (WGS) entry which is preliminary data.</text>
</comment>
<dbReference type="GO" id="GO:0000976">
    <property type="term" value="F:transcription cis-regulatory region binding"/>
    <property type="evidence" value="ECO:0007669"/>
    <property type="project" value="TreeGrafter"/>
</dbReference>
<keyword evidence="3 7" id="KW-0862">Zinc</keyword>
<evidence type="ECO:0000256" key="3">
    <source>
        <dbReference type="ARBA" id="ARBA00022833"/>
    </source>
</evidence>
<proteinExistence type="inferred from homology"/>
<keyword evidence="7" id="KW-0479">Metal-binding</keyword>
<dbReference type="PANTHER" id="PTHR33202">
    <property type="entry name" value="ZINC UPTAKE REGULATION PROTEIN"/>
    <property type="match status" value="1"/>
</dbReference>
<accession>A6FXW0</accession>
<feature type="binding site" evidence="7">
    <location>
        <position position="99"/>
    </location>
    <ligand>
        <name>Zn(2+)</name>
        <dbReference type="ChEBI" id="CHEBI:29105"/>
    </ligand>
</feature>
<organism evidence="8 9">
    <name type="scientific">Plesiocystis pacifica SIR-1</name>
    <dbReference type="NCBI Taxonomy" id="391625"/>
    <lineage>
        <taxon>Bacteria</taxon>
        <taxon>Pseudomonadati</taxon>
        <taxon>Myxococcota</taxon>
        <taxon>Polyangia</taxon>
        <taxon>Nannocystales</taxon>
        <taxon>Nannocystaceae</taxon>
        <taxon>Plesiocystis</taxon>
    </lineage>
</organism>
<dbReference type="PANTHER" id="PTHR33202:SF7">
    <property type="entry name" value="FERRIC UPTAKE REGULATION PROTEIN"/>
    <property type="match status" value="1"/>
</dbReference>
<evidence type="ECO:0000313" key="8">
    <source>
        <dbReference type="EMBL" id="EDM81698.1"/>
    </source>
</evidence>
<keyword evidence="2" id="KW-0678">Repressor</keyword>
<protein>
    <submittedName>
        <fullName evidence="8">Transcriptional regulator, Fur family protein</fullName>
    </submittedName>
</protein>
<reference evidence="8 9" key="1">
    <citation type="submission" date="2007-06" db="EMBL/GenBank/DDBJ databases">
        <authorList>
            <person name="Shimkets L."/>
            <person name="Ferriera S."/>
            <person name="Johnson J."/>
            <person name="Kravitz S."/>
            <person name="Beeson K."/>
            <person name="Sutton G."/>
            <person name="Rogers Y.-H."/>
            <person name="Friedman R."/>
            <person name="Frazier M."/>
            <person name="Venter J.C."/>
        </authorList>
    </citation>
    <scope>NUCLEOTIDE SEQUENCE [LARGE SCALE GENOMIC DNA]</scope>
    <source>
        <strain evidence="8 9">SIR-1</strain>
    </source>
</reference>
<feature type="binding site" evidence="7">
    <location>
        <position position="96"/>
    </location>
    <ligand>
        <name>Zn(2+)</name>
        <dbReference type="ChEBI" id="CHEBI:29105"/>
    </ligand>
</feature>
<dbReference type="Proteomes" id="UP000005801">
    <property type="component" value="Unassembled WGS sequence"/>
</dbReference>
<dbReference type="Pfam" id="PF01475">
    <property type="entry name" value="FUR"/>
    <property type="match status" value="1"/>
</dbReference>
<keyword evidence="5" id="KW-0238">DNA-binding</keyword>
<dbReference type="SUPFAM" id="SSF46785">
    <property type="entry name" value="Winged helix' DNA-binding domain"/>
    <property type="match status" value="1"/>
</dbReference>
<evidence type="ECO:0000256" key="5">
    <source>
        <dbReference type="ARBA" id="ARBA00023125"/>
    </source>
</evidence>
<sequence>MILSDEQARALLRESGLRSTAPRVAVLRVLADADGPLSHSEVLAHLGDTDWDPATIYRNLVKLRDAELATVSRLAGIDRYALASEEGAHEHAHFVCDDCGRVACLPAELTAKLQIDGRWANSVRAASVQLRGECPECLAGS</sequence>
<evidence type="ECO:0000256" key="7">
    <source>
        <dbReference type="PIRSR" id="PIRSR602481-1"/>
    </source>
</evidence>
<evidence type="ECO:0000256" key="1">
    <source>
        <dbReference type="ARBA" id="ARBA00007957"/>
    </source>
</evidence>
<feature type="binding site" evidence="7">
    <location>
        <position position="134"/>
    </location>
    <ligand>
        <name>Zn(2+)</name>
        <dbReference type="ChEBI" id="CHEBI:29105"/>
    </ligand>
</feature>
<dbReference type="Gene3D" id="1.10.10.10">
    <property type="entry name" value="Winged helix-like DNA-binding domain superfamily/Winged helix DNA-binding domain"/>
    <property type="match status" value="1"/>
</dbReference>
<name>A6FXW0_9BACT</name>
<dbReference type="InterPro" id="IPR036388">
    <property type="entry name" value="WH-like_DNA-bd_sf"/>
</dbReference>
<keyword evidence="9" id="KW-1185">Reference proteome</keyword>
<comment type="cofactor">
    <cofactor evidence="7">
        <name>Zn(2+)</name>
        <dbReference type="ChEBI" id="CHEBI:29105"/>
    </cofactor>
    <text evidence="7">Binds 1 zinc ion per subunit.</text>
</comment>
<dbReference type="InterPro" id="IPR036390">
    <property type="entry name" value="WH_DNA-bd_sf"/>
</dbReference>
<dbReference type="InterPro" id="IPR043135">
    <property type="entry name" value="Fur_C"/>
</dbReference>
<dbReference type="STRING" id="391625.PPSIR1_22314"/>
<keyword evidence="4" id="KW-0805">Transcription regulation</keyword>
<dbReference type="InterPro" id="IPR002481">
    <property type="entry name" value="FUR"/>
</dbReference>
<feature type="binding site" evidence="7">
    <location>
        <position position="137"/>
    </location>
    <ligand>
        <name>Zn(2+)</name>
        <dbReference type="ChEBI" id="CHEBI:29105"/>
    </ligand>
</feature>
<keyword evidence="6" id="KW-0804">Transcription</keyword>
<gene>
    <name evidence="8" type="ORF">PPSIR1_22314</name>
</gene>
<evidence type="ECO:0000256" key="2">
    <source>
        <dbReference type="ARBA" id="ARBA00022491"/>
    </source>
</evidence>
<dbReference type="RefSeq" id="WP_006969309.1">
    <property type="nucleotide sequence ID" value="NZ_ABCS01000002.1"/>
</dbReference>